<dbReference type="AlphaFoldDB" id="A0AAD9U5E1"/>
<protein>
    <submittedName>
        <fullName evidence="2">Uncharacterized protein</fullName>
    </submittedName>
</protein>
<gene>
    <name evidence="2" type="ORF">Ddye_015274</name>
</gene>
<keyword evidence="1" id="KW-0175">Coiled coil</keyword>
<dbReference type="EMBL" id="JANJYI010000005">
    <property type="protein sequence ID" value="KAK2647785.1"/>
    <property type="molecule type" value="Genomic_DNA"/>
</dbReference>
<evidence type="ECO:0000313" key="2">
    <source>
        <dbReference type="EMBL" id="KAK2647785.1"/>
    </source>
</evidence>
<keyword evidence="3" id="KW-1185">Reference proteome</keyword>
<name>A0AAD9U5E1_9ROSI</name>
<dbReference type="Proteomes" id="UP001280121">
    <property type="component" value="Unassembled WGS sequence"/>
</dbReference>
<accession>A0AAD9U5E1</accession>
<reference evidence="2" key="1">
    <citation type="journal article" date="2023" name="Plant J.">
        <title>Genome sequences and population genomics provide insights into the demographic history, inbreeding, and mutation load of two 'living fossil' tree species of Dipteronia.</title>
        <authorList>
            <person name="Feng Y."/>
            <person name="Comes H.P."/>
            <person name="Chen J."/>
            <person name="Zhu S."/>
            <person name="Lu R."/>
            <person name="Zhang X."/>
            <person name="Li P."/>
            <person name="Qiu J."/>
            <person name="Olsen K.M."/>
            <person name="Qiu Y."/>
        </authorList>
    </citation>
    <scope>NUCLEOTIDE SEQUENCE</scope>
    <source>
        <strain evidence="2">KIB01</strain>
    </source>
</reference>
<feature type="coiled-coil region" evidence="1">
    <location>
        <begin position="30"/>
        <end position="75"/>
    </location>
</feature>
<comment type="caution">
    <text evidence="2">The sequence shown here is derived from an EMBL/GenBank/DDBJ whole genome shotgun (WGS) entry which is preliminary data.</text>
</comment>
<evidence type="ECO:0000256" key="1">
    <source>
        <dbReference type="SAM" id="Coils"/>
    </source>
</evidence>
<proteinExistence type="predicted"/>
<organism evidence="2 3">
    <name type="scientific">Dipteronia dyeriana</name>
    <dbReference type="NCBI Taxonomy" id="168575"/>
    <lineage>
        <taxon>Eukaryota</taxon>
        <taxon>Viridiplantae</taxon>
        <taxon>Streptophyta</taxon>
        <taxon>Embryophyta</taxon>
        <taxon>Tracheophyta</taxon>
        <taxon>Spermatophyta</taxon>
        <taxon>Magnoliopsida</taxon>
        <taxon>eudicotyledons</taxon>
        <taxon>Gunneridae</taxon>
        <taxon>Pentapetalae</taxon>
        <taxon>rosids</taxon>
        <taxon>malvids</taxon>
        <taxon>Sapindales</taxon>
        <taxon>Sapindaceae</taxon>
        <taxon>Hippocastanoideae</taxon>
        <taxon>Acereae</taxon>
        <taxon>Dipteronia</taxon>
    </lineage>
</organism>
<sequence>MVDVVISIARKVAELLVVPIGKKLYYPFKYKSNMEELKQQVKKLRNAKEKVHHSVDKAKRQGDDIEKNVEKWLNSMNKFVDKIVKPFIDEEDKVKNLCSVGFSLNLVTRYSLLRKQRRQQRMGLTS</sequence>
<evidence type="ECO:0000313" key="3">
    <source>
        <dbReference type="Proteomes" id="UP001280121"/>
    </source>
</evidence>